<dbReference type="Proteomes" id="UP000058925">
    <property type="component" value="Chromosome"/>
</dbReference>
<keyword evidence="1" id="KW-0812">Transmembrane</keyword>
<name>A0A654LZ81_9ARCH</name>
<dbReference type="AlphaFoldDB" id="A0A654LZ81"/>
<evidence type="ECO:0000313" key="3">
    <source>
        <dbReference type="Proteomes" id="UP000058925"/>
    </source>
</evidence>
<accession>A0A654LZ81</accession>
<feature type="transmembrane region" description="Helical" evidence="1">
    <location>
        <begin position="14"/>
        <end position="32"/>
    </location>
</feature>
<keyword evidence="1" id="KW-0472">Membrane</keyword>
<reference evidence="3" key="1">
    <citation type="submission" date="2015-10" db="EMBL/GenBank/DDBJ databases">
        <title>Niche specialization of a soil ammonia-oxidizing archaeon, Candidatus Nitrosocosmicus oleophilus.</title>
        <authorList>
            <person name="Jung M.-Y."/>
            <person name="Rhee S.-K."/>
        </authorList>
    </citation>
    <scope>NUCLEOTIDE SEQUENCE [LARGE SCALE GENOMIC DNA]</scope>
    <source>
        <strain evidence="3">MY3</strain>
    </source>
</reference>
<sequence length="77" mass="9172">MAKYGNSGRPRRGVLSRVVGRVMIGFVIPFVLKRIQRRVIKEQMSRCNRCNRKMDMIKKNEYYCKYCKIIRIDDGDL</sequence>
<keyword evidence="3" id="KW-1185">Reference proteome</keyword>
<proteinExistence type="predicted"/>
<evidence type="ECO:0000313" key="2">
    <source>
        <dbReference type="EMBL" id="ALI35581.1"/>
    </source>
</evidence>
<keyword evidence="1" id="KW-1133">Transmembrane helix</keyword>
<gene>
    <name evidence="2" type="ORF">NMY3_01377</name>
</gene>
<dbReference type="KEGG" id="taa:NMY3_01377"/>
<dbReference type="EMBL" id="CP012850">
    <property type="protein sequence ID" value="ALI35581.1"/>
    <property type="molecule type" value="Genomic_DNA"/>
</dbReference>
<organism evidence="2 3">
    <name type="scientific">Candidatus Nitrosocosmicus oleophilus</name>
    <dbReference type="NCBI Taxonomy" id="1353260"/>
    <lineage>
        <taxon>Archaea</taxon>
        <taxon>Nitrososphaerota</taxon>
        <taxon>Nitrososphaeria</taxon>
        <taxon>Nitrososphaerales</taxon>
        <taxon>Nitrososphaeraceae</taxon>
        <taxon>Candidatus Nitrosocosmicus</taxon>
    </lineage>
</organism>
<protein>
    <submittedName>
        <fullName evidence="2">Uncharacterized protein</fullName>
    </submittedName>
</protein>
<evidence type="ECO:0000256" key="1">
    <source>
        <dbReference type="SAM" id="Phobius"/>
    </source>
</evidence>